<organism evidence="13 14">
    <name type="scientific">Aphanomyces stellatus</name>
    <dbReference type="NCBI Taxonomy" id="120398"/>
    <lineage>
        <taxon>Eukaryota</taxon>
        <taxon>Sar</taxon>
        <taxon>Stramenopiles</taxon>
        <taxon>Oomycota</taxon>
        <taxon>Saprolegniomycetes</taxon>
        <taxon>Saprolegniales</taxon>
        <taxon>Verrucalvaceae</taxon>
        <taxon>Aphanomyces</taxon>
    </lineage>
</organism>
<evidence type="ECO:0000313" key="12">
    <source>
        <dbReference type="EMBL" id="KAF0686594.1"/>
    </source>
</evidence>
<dbReference type="PROSITE" id="PS00107">
    <property type="entry name" value="PROTEIN_KINASE_ATP"/>
    <property type="match status" value="1"/>
</dbReference>
<dbReference type="InterPro" id="IPR017892">
    <property type="entry name" value="Pkinase_C"/>
</dbReference>
<dbReference type="OrthoDB" id="63267at2759"/>
<dbReference type="AlphaFoldDB" id="A0A485LJB0"/>
<evidence type="ECO:0000313" key="13">
    <source>
        <dbReference type="EMBL" id="VFT98269.1"/>
    </source>
</evidence>
<keyword evidence="2" id="KW-0597">Phosphoprotein</keyword>
<gene>
    <name evidence="13" type="primary">Aste57867_21599</name>
    <name evidence="12" type="ORF">As57867_021530</name>
    <name evidence="13" type="ORF">ASTE57867_21599</name>
</gene>
<dbReference type="SMART" id="SM00220">
    <property type="entry name" value="S_TKc"/>
    <property type="match status" value="1"/>
</dbReference>
<evidence type="ECO:0000256" key="1">
    <source>
        <dbReference type="ARBA" id="ARBA00022527"/>
    </source>
</evidence>
<keyword evidence="6 7" id="KW-0067">ATP-binding</keyword>
<dbReference type="InterPro" id="IPR000719">
    <property type="entry name" value="Prot_kinase_dom"/>
</dbReference>
<feature type="domain" description="AGC-kinase C-terminal" evidence="11">
    <location>
        <begin position="386"/>
        <end position="460"/>
    </location>
</feature>
<dbReference type="PROSITE" id="PS50011">
    <property type="entry name" value="PROTEIN_KINASE_DOM"/>
    <property type="match status" value="1"/>
</dbReference>
<evidence type="ECO:0000313" key="14">
    <source>
        <dbReference type="Proteomes" id="UP000332933"/>
    </source>
</evidence>
<sequence>MKDANAGIPRWHFPFSTALVCRHQRIQNLRMGNAESMSGMKESFRVRSLTSYSMRQQPQQSSRRAANRSAVLELPSVVAPEGFQIRRVEKLSLDEDQRPFNRYVSHSPTCSVTSTESPTMSPVARVHVGDFETLKVIGTGSMGRVLLVRKKRCGQLFAMKMVSKAVANTEQIWSERDVLGGTDHPGLVHLHWAFQTAASLFLVMEYCPGGELTTHIQQSPRGCFSEDMTRFYVAELVLALEHLHRQGIVYRDLKPENILLTANGHAKLVDFGLAKFGILDPTQGTKTMCGSFEYLAPEVWDGREYGTAVDWWSLGIVMYEMLTGLPPWYSEHPDEMTKARATPLSIPPHVSPNAAHLIRSFLIPRPNARIGSQRGSAEVKEHPFFCDWNWSAMSRGLVKPPIQPCVSEDSIADASNFDEEFTRMSLGKRLSVDATDSEDEDLMDEFRGFNFQAVVHSGCA</sequence>
<dbReference type="GO" id="GO:0005524">
    <property type="term" value="F:ATP binding"/>
    <property type="evidence" value="ECO:0007669"/>
    <property type="project" value="UniProtKB-UniRule"/>
</dbReference>
<dbReference type="PANTHER" id="PTHR24351">
    <property type="entry name" value="RIBOSOMAL PROTEIN S6 KINASE"/>
    <property type="match status" value="1"/>
</dbReference>
<dbReference type="InterPro" id="IPR000961">
    <property type="entry name" value="AGC-kinase_C"/>
</dbReference>
<proteinExistence type="inferred from homology"/>
<comment type="similarity">
    <text evidence="8">Belongs to the protein kinase superfamily.</text>
</comment>
<evidence type="ECO:0000259" key="10">
    <source>
        <dbReference type="PROSITE" id="PS50011"/>
    </source>
</evidence>
<keyword evidence="5" id="KW-0418">Kinase</keyword>
<dbReference type="InterPro" id="IPR011009">
    <property type="entry name" value="Kinase-like_dom_sf"/>
</dbReference>
<dbReference type="InterPro" id="IPR045270">
    <property type="entry name" value="STKc_AGC"/>
</dbReference>
<dbReference type="Proteomes" id="UP000332933">
    <property type="component" value="Unassembled WGS sequence"/>
</dbReference>
<feature type="domain" description="Protein kinase" evidence="10">
    <location>
        <begin position="131"/>
        <end position="385"/>
    </location>
</feature>
<dbReference type="Gene3D" id="1.10.510.10">
    <property type="entry name" value="Transferase(Phosphotransferase) domain 1"/>
    <property type="match status" value="1"/>
</dbReference>
<dbReference type="InterPro" id="IPR008271">
    <property type="entry name" value="Ser/Thr_kinase_AS"/>
</dbReference>
<evidence type="ECO:0000256" key="2">
    <source>
        <dbReference type="ARBA" id="ARBA00022553"/>
    </source>
</evidence>
<evidence type="ECO:0000256" key="3">
    <source>
        <dbReference type="ARBA" id="ARBA00022679"/>
    </source>
</evidence>
<dbReference type="Pfam" id="PF00069">
    <property type="entry name" value="Pkinase"/>
    <property type="match status" value="1"/>
</dbReference>
<keyword evidence="3" id="KW-0808">Transferase</keyword>
<keyword evidence="14" id="KW-1185">Reference proteome</keyword>
<feature type="compositionally biased region" description="Low complexity" evidence="9">
    <location>
        <begin position="53"/>
        <end position="67"/>
    </location>
</feature>
<evidence type="ECO:0000256" key="8">
    <source>
        <dbReference type="RuleBase" id="RU000304"/>
    </source>
</evidence>
<feature type="binding site" evidence="7">
    <location>
        <position position="160"/>
    </location>
    <ligand>
        <name>ATP</name>
        <dbReference type="ChEBI" id="CHEBI:30616"/>
    </ligand>
</feature>
<dbReference type="InterPro" id="IPR017441">
    <property type="entry name" value="Protein_kinase_ATP_BS"/>
</dbReference>
<accession>A0A485LJB0</accession>
<dbReference type="FunFam" id="1.10.510.10:FF:000048">
    <property type="entry name" value="Protein kinase C"/>
    <property type="match status" value="1"/>
</dbReference>
<evidence type="ECO:0000256" key="6">
    <source>
        <dbReference type="ARBA" id="ARBA00022840"/>
    </source>
</evidence>
<name>A0A485LJB0_9STRA</name>
<evidence type="ECO:0000256" key="9">
    <source>
        <dbReference type="SAM" id="MobiDB-lite"/>
    </source>
</evidence>
<protein>
    <submittedName>
        <fullName evidence="13">Aste57867_21599 protein</fullName>
    </submittedName>
</protein>
<dbReference type="CDD" id="cd05123">
    <property type="entry name" value="STKc_AGC"/>
    <property type="match status" value="1"/>
</dbReference>
<dbReference type="PROSITE" id="PS00108">
    <property type="entry name" value="PROTEIN_KINASE_ST"/>
    <property type="match status" value="1"/>
</dbReference>
<keyword evidence="1 8" id="KW-0723">Serine/threonine-protein kinase</keyword>
<dbReference type="GO" id="GO:0004674">
    <property type="term" value="F:protein serine/threonine kinase activity"/>
    <property type="evidence" value="ECO:0007669"/>
    <property type="project" value="UniProtKB-KW"/>
</dbReference>
<dbReference type="SMART" id="SM00133">
    <property type="entry name" value="S_TK_X"/>
    <property type="match status" value="1"/>
</dbReference>
<reference evidence="12" key="2">
    <citation type="submission" date="2019-06" db="EMBL/GenBank/DDBJ databases">
        <title>Genomics analysis of Aphanomyces spp. identifies a new class of oomycete effector associated with host adaptation.</title>
        <authorList>
            <person name="Gaulin E."/>
        </authorList>
    </citation>
    <scope>NUCLEOTIDE SEQUENCE</scope>
    <source>
        <strain evidence="12">CBS 578.67</strain>
    </source>
</reference>
<dbReference type="PROSITE" id="PS51285">
    <property type="entry name" value="AGC_KINASE_CTER"/>
    <property type="match status" value="1"/>
</dbReference>
<dbReference type="Pfam" id="PF00433">
    <property type="entry name" value="Pkinase_C"/>
    <property type="match status" value="1"/>
</dbReference>
<evidence type="ECO:0000256" key="5">
    <source>
        <dbReference type="ARBA" id="ARBA00022777"/>
    </source>
</evidence>
<dbReference type="Gene3D" id="3.30.200.20">
    <property type="entry name" value="Phosphorylase Kinase, domain 1"/>
    <property type="match status" value="1"/>
</dbReference>
<dbReference type="SUPFAM" id="SSF56112">
    <property type="entry name" value="Protein kinase-like (PK-like)"/>
    <property type="match status" value="1"/>
</dbReference>
<keyword evidence="4 7" id="KW-0547">Nucleotide-binding</keyword>
<dbReference type="EMBL" id="CAADRA010007009">
    <property type="protein sequence ID" value="VFT98269.1"/>
    <property type="molecule type" value="Genomic_DNA"/>
</dbReference>
<reference evidence="13 14" key="1">
    <citation type="submission" date="2019-03" db="EMBL/GenBank/DDBJ databases">
        <authorList>
            <person name="Gaulin E."/>
            <person name="Dumas B."/>
        </authorList>
    </citation>
    <scope>NUCLEOTIDE SEQUENCE [LARGE SCALE GENOMIC DNA]</scope>
    <source>
        <strain evidence="13">CBS 568.67</strain>
    </source>
</reference>
<evidence type="ECO:0000259" key="11">
    <source>
        <dbReference type="PROSITE" id="PS51285"/>
    </source>
</evidence>
<evidence type="ECO:0000256" key="7">
    <source>
        <dbReference type="PROSITE-ProRule" id="PRU10141"/>
    </source>
</evidence>
<dbReference type="EMBL" id="VJMH01006983">
    <property type="protein sequence ID" value="KAF0686594.1"/>
    <property type="molecule type" value="Genomic_DNA"/>
</dbReference>
<evidence type="ECO:0000256" key="4">
    <source>
        <dbReference type="ARBA" id="ARBA00022741"/>
    </source>
</evidence>
<feature type="region of interest" description="Disordered" evidence="9">
    <location>
        <begin position="48"/>
        <end position="67"/>
    </location>
</feature>